<dbReference type="GO" id="GO:0000329">
    <property type="term" value="C:fungal-type vacuole membrane"/>
    <property type="evidence" value="ECO:0007669"/>
    <property type="project" value="TreeGrafter"/>
</dbReference>
<proteinExistence type="inferred from homology"/>
<dbReference type="GO" id="GO:0015369">
    <property type="term" value="F:calcium:proton antiporter activity"/>
    <property type="evidence" value="ECO:0007669"/>
    <property type="project" value="TreeGrafter"/>
</dbReference>
<evidence type="ECO:0000256" key="2">
    <source>
        <dbReference type="ARBA" id="ARBA00008170"/>
    </source>
</evidence>
<feature type="transmembrane region" description="Helical" evidence="9">
    <location>
        <begin position="498"/>
        <end position="518"/>
    </location>
</feature>
<keyword evidence="7 9" id="KW-0472">Membrane</keyword>
<evidence type="ECO:0000313" key="12">
    <source>
        <dbReference type="Proteomes" id="UP000054477"/>
    </source>
</evidence>
<evidence type="ECO:0000256" key="4">
    <source>
        <dbReference type="ARBA" id="ARBA00022692"/>
    </source>
</evidence>
<gene>
    <name evidence="11" type="ORF">K443DRAFT_670764</name>
</gene>
<dbReference type="FunFam" id="1.20.1420.30:FF:000024">
    <property type="entry name" value="Calcium/proton exchanger, variant"/>
    <property type="match status" value="1"/>
</dbReference>
<dbReference type="GO" id="GO:0012505">
    <property type="term" value="C:endomembrane system"/>
    <property type="evidence" value="ECO:0007669"/>
    <property type="project" value="UniProtKB-SubCell"/>
</dbReference>
<evidence type="ECO:0000256" key="1">
    <source>
        <dbReference type="ARBA" id="ARBA00004127"/>
    </source>
</evidence>
<dbReference type="STRING" id="1095629.A0A0C9XYY0"/>
<feature type="transmembrane region" description="Helical" evidence="9">
    <location>
        <begin position="470"/>
        <end position="491"/>
    </location>
</feature>
<name>A0A0C9XYY0_9AGAR</name>
<evidence type="ECO:0000256" key="8">
    <source>
        <dbReference type="SAM" id="MobiDB-lite"/>
    </source>
</evidence>
<feature type="transmembrane region" description="Helical" evidence="9">
    <location>
        <begin position="245"/>
        <end position="267"/>
    </location>
</feature>
<feature type="transmembrane region" description="Helical" evidence="9">
    <location>
        <begin position="408"/>
        <end position="429"/>
    </location>
</feature>
<dbReference type="OrthoDB" id="1699231at2759"/>
<reference evidence="11 12" key="1">
    <citation type="submission" date="2014-04" db="EMBL/GenBank/DDBJ databases">
        <authorList>
            <consortium name="DOE Joint Genome Institute"/>
            <person name="Kuo A."/>
            <person name="Kohler A."/>
            <person name="Nagy L.G."/>
            <person name="Floudas D."/>
            <person name="Copeland A."/>
            <person name="Barry K.W."/>
            <person name="Cichocki N."/>
            <person name="Veneault-Fourrey C."/>
            <person name="LaButti K."/>
            <person name="Lindquist E.A."/>
            <person name="Lipzen A."/>
            <person name="Lundell T."/>
            <person name="Morin E."/>
            <person name="Murat C."/>
            <person name="Sun H."/>
            <person name="Tunlid A."/>
            <person name="Henrissat B."/>
            <person name="Grigoriev I.V."/>
            <person name="Hibbett D.S."/>
            <person name="Martin F."/>
            <person name="Nordberg H.P."/>
            <person name="Cantor M.N."/>
            <person name="Hua S.X."/>
        </authorList>
    </citation>
    <scope>NUCLEOTIDE SEQUENCE [LARGE SCALE GENOMIC DNA]</scope>
    <source>
        <strain evidence="11 12">LaAM-08-1</strain>
    </source>
</reference>
<feature type="transmembrane region" description="Helical" evidence="9">
    <location>
        <begin position="441"/>
        <end position="464"/>
    </location>
</feature>
<keyword evidence="4 9" id="KW-0812">Transmembrane</keyword>
<evidence type="ECO:0000256" key="9">
    <source>
        <dbReference type="SAM" id="Phobius"/>
    </source>
</evidence>
<feature type="transmembrane region" description="Helical" evidence="9">
    <location>
        <begin position="78"/>
        <end position="99"/>
    </location>
</feature>
<dbReference type="InterPro" id="IPR044880">
    <property type="entry name" value="NCX_ion-bd_dom_sf"/>
</dbReference>
<dbReference type="PANTHER" id="PTHR31503:SF20">
    <property type="entry name" value="CA(2+)_H(+) EXCHANGER, PUTATIVE (EUROFUNG)-RELATED"/>
    <property type="match status" value="1"/>
</dbReference>
<feature type="transmembrane region" description="Helical" evidence="9">
    <location>
        <begin position="171"/>
        <end position="194"/>
    </location>
</feature>
<dbReference type="InterPro" id="IPR004713">
    <property type="entry name" value="CaH_exchang"/>
</dbReference>
<feature type="transmembrane region" description="Helical" evidence="9">
    <location>
        <begin position="370"/>
        <end position="388"/>
    </location>
</feature>
<evidence type="ECO:0000259" key="10">
    <source>
        <dbReference type="Pfam" id="PF01699"/>
    </source>
</evidence>
<dbReference type="AlphaFoldDB" id="A0A0C9XYY0"/>
<feature type="region of interest" description="Disordered" evidence="8">
    <location>
        <begin position="345"/>
        <end position="364"/>
    </location>
</feature>
<comment type="subcellular location">
    <subcellularLocation>
        <location evidence="1">Endomembrane system</location>
        <topology evidence="1">Multi-pass membrane protein</topology>
    </subcellularLocation>
</comment>
<feature type="transmembrane region" description="Helical" evidence="9">
    <location>
        <begin position="143"/>
        <end position="165"/>
    </location>
</feature>
<evidence type="ECO:0000313" key="11">
    <source>
        <dbReference type="EMBL" id="KIK10141.1"/>
    </source>
</evidence>
<organism evidence="11 12">
    <name type="scientific">Laccaria amethystina LaAM-08-1</name>
    <dbReference type="NCBI Taxonomy" id="1095629"/>
    <lineage>
        <taxon>Eukaryota</taxon>
        <taxon>Fungi</taxon>
        <taxon>Dikarya</taxon>
        <taxon>Basidiomycota</taxon>
        <taxon>Agaricomycotina</taxon>
        <taxon>Agaricomycetes</taxon>
        <taxon>Agaricomycetidae</taxon>
        <taxon>Agaricales</taxon>
        <taxon>Agaricineae</taxon>
        <taxon>Hydnangiaceae</taxon>
        <taxon>Laccaria</taxon>
    </lineage>
</organism>
<feature type="compositionally biased region" description="Polar residues" evidence="8">
    <location>
        <begin position="15"/>
        <end position="24"/>
    </location>
</feature>
<feature type="transmembrane region" description="Helical" evidence="9">
    <location>
        <begin position="215"/>
        <end position="233"/>
    </location>
</feature>
<accession>A0A0C9XYY0</accession>
<feature type="domain" description="Sodium/calcium exchanger membrane region" evidence="10">
    <location>
        <begin position="374"/>
        <end position="516"/>
    </location>
</feature>
<evidence type="ECO:0000256" key="7">
    <source>
        <dbReference type="ARBA" id="ARBA00023136"/>
    </source>
</evidence>
<dbReference type="GO" id="GO:0006874">
    <property type="term" value="P:intracellular calcium ion homeostasis"/>
    <property type="evidence" value="ECO:0007669"/>
    <property type="project" value="TreeGrafter"/>
</dbReference>
<protein>
    <recommendedName>
        <fullName evidence="10">Sodium/calcium exchanger membrane region domain-containing protein</fullName>
    </recommendedName>
</protein>
<comment type="similarity">
    <text evidence="2">Belongs to the Ca(2+):cation antiporter (CaCA) (TC 2.A.19) family.</text>
</comment>
<keyword evidence="3" id="KW-0813">Transport</keyword>
<dbReference type="EMBL" id="KN838536">
    <property type="protein sequence ID" value="KIK10141.1"/>
    <property type="molecule type" value="Genomic_DNA"/>
</dbReference>
<dbReference type="Gene3D" id="1.20.1420.30">
    <property type="entry name" value="NCX, central ion-binding region"/>
    <property type="match status" value="2"/>
</dbReference>
<dbReference type="PANTHER" id="PTHR31503">
    <property type="entry name" value="VACUOLAR CALCIUM ION TRANSPORTER"/>
    <property type="match status" value="1"/>
</dbReference>
<dbReference type="Proteomes" id="UP000054477">
    <property type="component" value="Unassembled WGS sequence"/>
</dbReference>
<dbReference type="InterPro" id="IPR004837">
    <property type="entry name" value="NaCa_Exmemb"/>
</dbReference>
<keyword evidence="5 9" id="KW-1133">Transmembrane helix</keyword>
<reference evidence="12" key="2">
    <citation type="submission" date="2015-01" db="EMBL/GenBank/DDBJ databases">
        <title>Evolutionary Origins and Diversification of the Mycorrhizal Mutualists.</title>
        <authorList>
            <consortium name="DOE Joint Genome Institute"/>
            <consortium name="Mycorrhizal Genomics Consortium"/>
            <person name="Kohler A."/>
            <person name="Kuo A."/>
            <person name="Nagy L.G."/>
            <person name="Floudas D."/>
            <person name="Copeland A."/>
            <person name="Barry K.W."/>
            <person name="Cichocki N."/>
            <person name="Veneault-Fourrey C."/>
            <person name="LaButti K."/>
            <person name="Lindquist E.A."/>
            <person name="Lipzen A."/>
            <person name="Lundell T."/>
            <person name="Morin E."/>
            <person name="Murat C."/>
            <person name="Riley R."/>
            <person name="Ohm R."/>
            <person name="Sun H."/>
            <person name="Tunlid A."/>
            <person name="Henrissat B."/>
            <person name="Grigoriev I.V."/>
            <person name="Hibbett D.S."/>
            <person name="Martin F."/>
        </authorList>
    </citation>
    <scope>NUCLEOTIDE SEQUENCE [LARGE SCALE GENOMIC DNA]</scope>
    <source>
        <strain evidence="12">LaAM-08-1</strain>
    </source>
</reference>
<feature type="region of interest" description="Disordered" evidence="8">
    <location>
        <begin position="1"/>
        <end position="48"/>
    </location>
</feature>
<evidence type="ECO:0000256" key="5">
    <source>
        <dbReference type="ARBA" id="ARBA00022989"/>
    </source>
</evidence>
<dbReference type="HOGENOM" id="CLU_008721_4_2_1"/>
<keyword evidence="6" id="KW-0406">Ion transport</keyword>
<feature type="domain" description="Sodium/calcium exchanger membrane region" evidence="10">
    <location>
        <begin position="111"/>
        <end position="269"/>
    </location>
</feature>
<sequence>MESAGDETTAVDHTIPNQPSSPTRTVYPPTRGPSHKRSTRKVTSSGSRLDHIRRQTTLMLTPPKKLAPPPTFFHSIKAILFASWLNLLLVCIPVSWALHWALPDSNKNKDTLVFIFSFFAIIPLAKLLAFATDELSIRVGQTLAGLLNATLGNAVELIVAIIALVKCELRIVQASLVGSVLSNLLLVLGMCFFAGGLKYSEQGFGISATQLNSSLLTISVIGVLLPVAFHFAADPELDNPTEAADILSVSHGVAIILLFIYGGYLYFQLYSHAALYSDDNAIQSTKYVKKTKEERDAVETFVANTKAATTGFLKEKTKEGITFGGRPSTSPRPIDRTLSFSDIEEAQGTNLEETPAEEEEEEVAEPQMSAWMTILLLAVVTVLVAVTAEWLVDSINGLTETHGISKEFVGMILLPIVGNAAEHLTAVTVSVKDKLTLSLGVAVGSSIQIALFVIPLIVTLGWIIGKPMTLLFDPYESVAMFLAVLTVNYVVQDGKSNWLEGLVLMGLYVILAVTFWYYPGSDPFGVLATCHYSAFRVGWESVIFCKRVTHIVSLLGIVCVCVASPFCSIPHPPMLWGFER</sequence>
<evidence type="ECO:0000256" key="3">
    <source>
        <dbReference type="ARBA" id="ARBA00022448"/>
    </source>
</evidence>
<feature type="transmembrane region" description="Helical" evidence="9">
    <location>
        <begin position="551"/>
        <end position="571"/>
    </location>
</feature>
<evidence type="ECO:0000256" key="6">
    <source>
        <dbReference type="ARBA" id="ARBA00023065"/>
    </source>
</evidence>
<feature type="transmembrane region" description="Helical" evidence="9">
    <location>
        <begin position="111"/>
        <end position="131"/>
    </location>
</feature>
<dbReference type="Pfam" id="PF01699">
    <property type="entry name" value="Na_Ca_ex"/>
    <property type="match status" value="2"/>
</dbReference>
<feature type="compositionally biased region" description="Acidic residues" evidence="8">
    <location>
        <begin position="354"/>
        <end position="364"/>
    </location>
</feature>
<keyword evidence="12" id="KW-1185">Reference proteome</keyword>